<evidence type="ECO:0000256" key="3">
    <source>
        <dbReference type="ARBA" id="ARBA00023163"/>
    </source>
</evidence>
<feature type="region of interest" description="Disordered" evidence="5">
    <location>
        <begin position="706"/>
        <end position="823"/>
    </location>
</feature>
<feature type="region of interest" description="Disordered" evidence="5">
    <location>
        <begin position="243"/>
        <end position="265"/>
    </location>
</feature>
<feature type="compositionally biased region" description="Polar residues" evidence="5">
    <location>
        <begin position="1291"/>
        <end position="1306"/>
    </location>
</feature>
<keyword evidence="1" id="KW-0805">Transcription regulation</keyword>
<feature type="domain" description="TF-B3" evidence="6">
    <location>
        <begin position="830"/>
        <end position="930"/>
    </location>
</feature>
<evidence type="ECO:0000256" key="5">
    <source>
        <dbReference type="SAM" id="MobiDB-lite"/>
    </source>
</evidence>
<evidence type="ECO:0000256" key="2">
    <source>
        <dbReference type="ARBA" id="ARBA00023125"/>
    </source>
</evidence>
<evidence type="ECO:0000256" key="1">
    <source>
        <dbReference type="ARBA" id="ARBA00023015"/>
    </source>
</evidence>
<dbReference type="CDD" id="cd10017">
    <property type="entry name" value="B3_DNA"/>
    <property type="match status" value="2"/>
</dbReference>
<dbReference type="GO" id="GO:0003677">
    <property type="term" value="F:DNA binding"/>
    <property type="evidence" value="ECO:0007669"/>
    <property type="project" value="UniProtKB-KW"/>
</dbReference>
<dbReference type="InterPro" id="IPR003340">
    <property type="entry name" value="B3_DNA-bd"/>
</dbReference>
<feature type="compositionally biased region" description="Low complexity" evidence="5">
    <location>
        <begin position="1328"/>
        <end position="1344"/>
    </location>
</feature>
<accession>A0AAW1RQ99</accession>
<evidence type="ECO:0000259" key="6">
    <source>
        <dbReference type="SMART" id="SM01019"/>
    </source>
</evidence>
<feature type="compositionally biased region" description="Low complexity" evidence="5">
    <location>
        <begin position="729"/>
        <end position="738"/>
    </location>
</feature>
<feature type="region of interest" description="Disordered" evidence="5">
    <location>
        <begin position="985"/>
        <end position="1031"/>
    </location>
</feature>
<keyword evidence="2" id="KW-0238">DNA-binding</keyword>
<evidence type="ECO:0000256" key="4">
    <source>
        <dbReference type="ARBA" id="ARBA00023242"/>
    </source>
</evidence>
<feature type="compositionally biased region" description="Low complexity" evidence="5">
    <location>
        <begin position="1196"/>
        <end position="1213"/>
    </location>
</feature>
<protein>
    <recommendedName>
        <fullName evidence="6">TF-B3 domain-containing protein</fullName>
    </recommendedName>
</protein>
<feature type="compositionally biased region" description="Polar residues" evidence="5">
    <location>
        <begin position="813"/>
        <end position="823"/>
    </location>
</feature>
<feature type="region of interest" description="Disordered" evidence="5">
    <location>
        <begin position="1172"/>
        <end position="1213"/>
    </location>
</feature>
<feature type="compositionally biased region" description="Low complexity" evidence="5">
    <location>
        <begin position="1011"/>
        <end position="1023"/>
    </location>
</feature>
<feature type="region of interest" description="Disordered" evidence="5">
    <location>
        <begin position="1"/>
        <end position="46"/>
    </location>
</feature>
<proteinExistence type="predicted"/>
<dbReference type="SMART" id="SM01019">
    <property type="entry name" value="B3"/>
    <property type="match status" value="2"/>
</dbReference>
<feature type="region of interest" description="Disordered" evidence="5">
    <location>
        <begin position="1277"/>
        <end position="1356"/>
    </location>
</feature>
<dbReference type="Gene3D" id="2.40.330.10">
    <property type="entry name" value="DNA-binding pseudobarrel domain"/>
    <property type="match status" value="3"/>
</dbReference>
<dbReference type="Proteomes" id="UP001438707">
    <property type="component" value="Unassembled WGS sequence"/>
</dbReference>
<feature type="compositionally biased region" description="Pro residues" evidence="5">
    <location>
        <begin position="739"/>
        <end position="756"/>
    </location>
</feature>
<gene>
    <name evidence="7" type="ORF">WJX74_008627</name>
</gene>
<comment type="caution">
    <text evidence="7">The sequence shown here is derived from an EMBL/GenBank/DDBJ whole genome shotgun (WGS) entry which is preliminary data.</text>
</comment>
<feature type="region of interest" description="Disordered" evidence="5">
    <location>
        <begin position="1516"/>
        <end position="1537"/>
    </location>
</feature>
<keyword evidence="3" id="KW-0804">Transcription</keyword>
<dbReference type="PANTHER" id="PTHR46245">
    <property type="entry name" value="B3 DOMAIN-CONTAINING PROTEIN OS07G0563300"/>
    <property type="match status" value="1"/>
</dbReference>
<feature type="compositionally biased region" description="Polar residues" evidence="5">
    <location>
        <begin position="1"/>
        <end position="11"/>
    </location>
</feature>
<evidence type="ECO:0000313" key="8">
    <source>
        <dbReference type="Proteomes" id="UP001438707"/>
    </source>
</evidence>
<dbReference type="PANTHER" id="PTHR46245:SF2">
    <property type="entry name" value="B3 DOMAIN-CONTAINING TRANSCRIPTION REPRESSOR VAL2"/>
    <property type="match status" value="1"/>
</dbReference>
<organism evidence="7 8">
    <name type="scientific">Apatococcus lobatus</name>
    <dbReference type="NCBI Taxonomy" id="904363"/>
    <lineage>
        <taxon>Eukaryota</taxon>
        <taxon>Viridiplantae</taxon>
        <taxon>Chlorophyta</taxon>
        <taxon>core chlorophytes</taxon>
        <taxon>Trebouxiophyceae</taxon>
        <taxon>Chlorellales</taxon>
        <taxon>Chlorellaceae</taxon>
        <taxon>Apatococcus</taxon>
    </lineage>
</organism>
<reference evidence="7 8" key="1">
    <citation type="journal article" date="2024" name="Nat. Commun.">
        <title>Phylogenomics reveals the evolutionary origins of lichenization in chlorophyte algae.</title>
        <authorList>
            <person name="Puginier C."/>
            <person name="Libourel C."/>
            <person name="Otte J."/>
            <person name="Skaloud P."/>
            <person name="Haon M."/>
            <person name="Grisel S."/>
            <person name="Petersen M."/>
            <person name="Berrin J.G."/>
            <person name="Delaux P.M."/>
            <person name="Dal Grande F."/>
            <person name="Keller J."/>
        </authorList>
    </citation>
    <scope>NUCLEOTIDE SEQUENCE [LARGE SCALE GENOMIC DNA]</scope>
    <source>
        <strain evidence="7 8">SAG 2145</strain>
    </source>
</reference>
<evidence type="ECO:0000313" key="7">
    <source>
        <dbReference type="EMBL" id="KAK9835818.1"/>
    </source>
</evidence>
<name>A0AAW1RQ99_9CHLO</name>
<sequence>MSIQPDTSTTAPGGGPSRPAAESTALSAGVAPGPVFPEPEADQTQSAPVSAALLGVPLPEMAAQNGHAIEAAPANQARQTEVTGSHATQSRVLFVKVLTASDIRTEVCKAGRIMLPAKAVEASLPDVATRRQTEVALLDPVGKTWHVIIKSWPNGAERKNVWVMEKTAGIVAEFGLKQGDPLIVTRRPDDALGIECNTPLAKAAVAENAAAKQQGGSRSHLARCSRTAACHKIAGHAGFCDGPKPHAPEIQQPPLPSSPPHHLQEPAGAAASHFANTLQGVLLCKVLSAADVESGRIVLPPQLVEVSLPLTSDIDQLPTVCSDQHGRSWHGLIKAWRQCLPHGYVLEQLGPWLQLHGVKPGEKLGIMQAHEGRLRVVVEQENQRMLGLPSQAKQEERRPRPAVSDSAQALEDDSLRRHSSRKRRFKSGYSDVNFAKMLGGEEGEQEGMPQPSLNGATSLELIGKRSRGETGGLPDFGLPGAPPSYPSLPLFSNSGAQFMPSAMVPQSGSLPGPSSYTPAAGMMLPPPAVPSYPGSNLAHSQYSPHPGAPHPMMGSSAFAPHRFGSSSAGPAGMPAMPTITTGVGGSPTAAGASPIATPAAPASTDSMAHQLSVRMPSSVLPILPESTSSLDIANIAASFPPIITLPDRTDSGAMAIPLPLPHTQGSGDLNIAAPHWQAFAQAQLQSGGAGGLQQVGAHLGALQAGLQGPPTQAAPSGAGAYLGQVGTHQQQQPAVAKQQPPPQPPPAVQSSPPQPEAPAATVAAPKGIKRQNGATKRAGGSRKAARGSGQRTPGGKRETDHSAIEVSRIRVTPQASGRGDTQPQQTFVLVAKTLTKSDTQGRVILPRVAVEANLAFIVGYRSYPLAVKDAEGKAWRFVIKSWANGNESRRVYVLEQAGEYIRTLKLGEGDAIGLCASTDGNFCIECNTAAVKEATVRPTFGAVEVAPLEAPPPEEAAPLISSNVDPGQCTRNPYCTKASGHSGFCSGPRTQGAPATRHSQRTASRHENSHSTMPQQATAAAASPPRPLIPVDPRPIEDFAGITRLEASDLPCGVLFAALLASDEMANDRISLPSNDIENAIPHALSQPQLLLQVISRSGKTHYVVLKSWLTQRLQHAFVLEAARPILTESDAQEGDSLVLSHLVPGTLRLDVEKGEAAANIRVGITFNQGAQHSQANGSAGGPGNRAGPGSNAAAGQQHQQQTQQLPGQLQQQMGQGLMMEACGAPCNRTYGCTKATGHQGFCSGHKGFRRRPSCELLPYEQGSMSNVWDAHSLDHLPTAARGHPHPPPTSYQQQPTAARSAGSLQDPSPRLDSRPDRPYQGPFARVGPSGPATSASSAGPIAGVSGGGGAKPKTPLGALQAKRAASGALDSLSSKPILVTVCCGSQTGVYDVRKGSVTIRFGLQGKIKTRRLTPRQLEVEAGAGSGTSWQQSLQVETGKEGGSTATISVGQWLQEHNIQVDEEGRDLTSPAEDISARGPLAAGGRGLALSLSRAASAPEPAVLRAGSVVRAVQPGRSESTRLALPGSSRPSAEAPATIATTRPAVKVGRTNAQDSAAAKVLLSMFGPASKTADPAPATSAFAVPSKVWSPRAASRAASLPCPAPMPDQTRSLHLPPHCHALTGHALPV</sequence>
<feature type="region of interest" description="Disordered" evidence="5">
    <location>
        <begin position="386"/>
        <end position="424"/>
    </location>
</feature>
<keyword evidence="4" id="KW-0539">Nucleus</keyword>
<dbReference type="SUPFAM" id="SSF101936">
    <property type="entry name" value="DNA-binding pseudobarrel domain"/>
    <property type="match status" value="2"/>
</dbReference>
<dbReference type="InterPro" id="IPR015300">
    <property type="entry name" value="DNA-bd_pseudobarrel_sf"/>
</dbReference>
<dbReference type="EMBL" id="JALJOS010000008">
    <property type="protein sequence ID" value="KAK9835818.1"/>
    <property type="molecule type" value="Genomic_DNA"/>
</dbReference>
<feature type="domain" description="TF-B3" evidence="6">
    <location>
        <begin position="94"/>
        <end position="195"/>
    </location>
</feature>
<keyword evidence="8" id="KW-1185">Reference proteome</keyword>